<evidence type="ECO:0000313" key="1">
    <source>
        <dbReference type="EMBL" id="MRW89026.1"/>
    </source>
</evidence>
<reference evidence="1 2" key="1">
    <citation type="submission" date="2019-11" db="EMBL/GenBank/DDBJ databases">
        <title>Novel species isolated from a subtropical stream in China.</title>
        <authorList>
            <person name="Lu H."/>
        </authorList>
    </citation>
    <scope>NUCLEOTIDE SEQUENCE [LARGE SCALE GENOMIC DNA]</scope>
    <source>
        <strain evidence="1 2">FT80W</strain>
    </source>
</reference>
<organism evidence="1 2">
    <name type="scientific">Duganella guangzhouensis</name>
    <dbReference type="NCBI Taxonomy" id="2666084"/>
    <lineage>
        <taxon>Bacteria</taxon>
        <taxon>Pseudomonadati</taxon>
        <taxon>Pseudomonadota</taxon>
        <taxon>Betaproteobacteria</taxon>
        <taxon>Burkholderiales</taxon>
        <taxon>Oxalobacteraceae</taxon>
        <taxon>Telluria group</taxon>
        <taxon>Duganella</taxon>
    </lineage>
</organism>
<protein>
    <recommendedName>
        <fullName evidence="3">Outer membrane protein assembly factor BamE</fullName>
    </recommendedName>
</protein>
<keyword evidence="2" id="KW-1185">Reference proteome</keyword>
<dbReference type="Proteomes" id="UP000433309">
    <property type="component" value="Unassembled WGS sequence"/>
</dbReference>
<evidence type="ECO:0008006" key="3">
    <source>
        <dbReference type="Google" id="ProtNLM"/>
    </source>
</evidence>
<dbReference type="PROSITE" id="PS51257">
    <property type="entry name" value="PROKAR_LIPOPROTEIN"/>
    <property type="match status" value="1"/>
</dbReference>
<accession>A0A6I2KXV1</accession>
<evidence type="ECO:0000313" key="2">
    <source>
        <dbReference type="Proteomes" id="UP000433309"/>
    </source>
</evidence>
<dbReference type="AlphaFoldDB" id="A0A6I2KXV1"/>
<comment type="caution">
    <text evidence="1">The sequence shown here is derived from an EMBL/GenBank/DDBJ whole genome shotgun (WGS) entry which is preliminary data.</text>
</comment>
<gene>
    <name evidence="1" type="ORF">GJ699_03420</name>
</gene>
<name>A0A6I2KXV1_9BURK</name>
<proteinExistence type="predicted"/>
<dbReference type="EMBL" id="WKJK01000002">
    <property type="protein sequence ID" value="MRW89026.1"/>
    <property type="molecule type" value="Genomic_DNA"/>
</dbReference>
<dbReference type="RefSeq" id="WP_154373144.1">
    <property type="nucleotide sequence ID" value="NZ_WKJK01000002.1"/>
</dbReference>
<sequence length="110" mass="12617">MRIVKALLVCVLVLALGSCGQYMLREARAQSTYDNAELGQSEQIVLEKLGLPDEVLECGEHLWWNGDQANPPKNNGECKKWVRYNFFLHAFAFGYSREGKLVSRYVYRSE</sequence>